<dbReference type="Proteomes" id="UP000571017">
    <property type="component" value="Unassembled WGS sequence"/>
</dbReference>
<keyword evidence="1" id="KW-0472">Membrane</keyword>
<feature type="transmembrane region" description="Helical" evidence="1">
    <location>
        <begin position="142"/>
        <end position="163"/>
    </location>
</feature>
<feature type="transmembrane region" description="Helical" evidence="1">
    <location>
        <begin position="324"/>
        <end position="342"/>
    </location>
</feature>
<dbReference type="InterPro" id="IPR017516">
    <property type="entry name" value="AbrB_dup"/>
</dbReference>
<protein>
    <submittedName>
        <fullName evidence="2">AbrB family transcriptional regulator</fullName>
    </submittedName>
</protein>
<feature type="transmembrane region" description="Helical" evidence="1">
    <location>
        <begin position="31"/>
        <end position="48"/>
    </location>
</feature>
<reference evidence="2 3" key="1">
    <citation type="journal article" date="2004" name="Extremophiles">
        <title>Halobacillus locisalis sp. nov., a halophilic bacterium isolated from a marine solar saltern of the Yellow Sea in Korea.</title>
        <authorList>
            <person name="Yoon J.H."/>
            <person name="Kang K.H."/>
            <person name="Oh T.K."/>
            <person name="Park Y.H."/>
        </authorList>
    </citation>
    <scope>NUCLEOTIDE SEQUENCE [LARGE SCALE GENOMIC DNA]</scope>
    <source>
        <strain evidence="2 3">KCTC 3788</strain>
    </source>
</reference>
<name>A0A838CPG3_9BACI</name>
<organism evidence="2 3">
    <name type="scientific">Halobacillus locisalis</name>
    <dbReference type="NCBI Taxonomy" id="220753"/>
    <lineage>
        <taxon>Bacteria</taxon>
        <taxon>Bacillati</taxon>
        <taxon>Bacillota</taxon>
        <taxon>Bacilli</taxon>
        <taxon>Bacillales</taxon>
        <taxon>Bacillaceae</taxon>
        <taxon>Halobacillus</taxon>
    </lineage>
</organism>
<dbReference type="InterPro" id="IPR007820">
    <property type="entry name" value="AbrB_fam"/>
</dbReference>
<accession>A0A838CPG3</accession>
<sequence length="346" mass="37488">MERSEVLLSYVWSYGIALLSGWAFSLIHIPLAWILGPVTGLFLYKALLRGRTSQSYQARNVAFLLLGVQIGLTFTVETFSLVGPYFIPYTGLSMVMIIVSLGLAYGIARHTSIDETTSLIGAAPGGLSAMIAVSESLKANTVLVTIFHTIRLLAVLFIVPFIVSRWFSVPAQTYVDEASVNGPVWTLFLYVVLFWISYRLRNVVPAALVILPMLIIGGLQANGVAIFELPALFFIASQVVIGVHLGHSVSISDLKKAGKFCGYYFLLAVIIISVGIVSGMALSHWTGMDRVTAMLALAPGGLIEMAITAQETGGQPSVVSSLQTIRLLTIVLLLPLLFKWGLPKLR</sequence>
<gene>
    <name evidence="2" type="ORF">H0266_03440</name>
</gene>
<feature type="transmembrane region" description="Helical" evidence="1">
    <location>
        <begin position="263"/>
        <end position="285"/>
    </location>
</feature>
<dbReference type="PANTHER" id="PTHR38457">
    <property type="entry name" value="REGULATOR ABRB-RELATED"/>
    <property type="match status" value="1"/>
</dbReference>
<feature type="transmembrane region" description="Helical" evidence="1">
    <location>
        <begin position="233"/>
        <end position="251"/>
    </location>
</feature>
<keyword evidence="1" id="KW-1133">Transmembrane helix</keyword>
<dbReference type="GO" id="GO:0010468">
    <property type="term" value="P:regulation of gene expression"/>
    <property type="evidence" value="ECO:0007669"/>
    <property type="project" value="InterPro"/>
</dbReference>
<keyword evidence="1" id="KW-0812">Transmembrane</keyword>
<dbReference type="AlphaFoldDB" id="A0A838CPG3"/>
<dbReference type="PANTHER" id="PTHR38457:SF1">
    <property type="entry name" value="REGULATOR ABRB-RELATED"/>
    <property type="match status" value="1"/>
</dbReference>
<keyword evidence="3" id="KW-1185">Reference proteome</keyword>
<evidence type="ECO:0000256" key="1">
    <source>
        <dbReference type="SAM" id="Phobius"/>
    </source>
</evidence>
<dbReference type="NCBIfam" id="TIGR03082">
    <property type="entry name" value="Gneg_AbrB_dup"/>
    <property type="match status" value="2"/>
</dbReference>
<dbReference type="PIRSF" id="PIRSF038991">
    <property type="entry name" value="Protein_AbrB"/>
    <property type="match status" value="1"/>
</dbReference>
<dbReference type="EMBL" id="JACEFG010000001">
    <property type="protein sequence ID" value="MBA2173947.1"/>
    <property type="molecule type" value="Genomic_DNA"/>
</dbReference>
<dbReference type="Pfam" id="PF05145">
    <property type="entry name" value="AbrB"/>
    <property type="match status" value="1"/>
</dbReference>
<feature type="transmembrane region" description="Helical" evidence="1">
    <location>
        <begin position="207"/>
        <end position="227"/>
    </location>
</feature>
<feature type="transmembrane region" description="Helical" evidence="1">
    <location>
        <begin position="60"/>
        <end position="80"/>
    </location>
</feature>
<evidence type="ECO:0000313" key="3">
    <source>
        <dbReference type="Proteomes" id="UP000571017"/>
    </source>
</evidence>
<feature type="transmembrane region" description="Helical" evidence="1">
    <location>
        <begin position="7"/>
        <end position="25"/>
    </location>
</feature>
<evidence type="ECO:0000313" key="2">
    <source>
        <dbReference type="EMBL" id="MBA2173947.1"/>
    </source>
</evidence>
<feature type="transmembrane region" description="Helical" evidence="1">
    <location>
        <begin position="86"/>
        <end position="108"/>
    </location>
</feature>
<proteinExistence type="predicted"/>
<feature type="transmembrane region" description="Helical" evidence="1">
    <location>
        <begin position="183"/>
        <end position="200"/>
    </location>
</feature>
<comment type="caution">
    <text evidence="2">The sequence shown here is derived from an EMBL/GenBank/DDBJ whole genome shotgun (WGS) entry which is preliminary data.</text>
</comment>
<dbReference type="GO" id="GO:0016020">
    <property type="term" value="C:membrane"/>
    <property type="evidence" value="ECO:0007669"/>
    <property type="project" value="InterPro"/>
</dbReference>